<dbReference type="PANTHER" id="PTHR10113">
    <property type="entry name" value="PEPTIDE CHAIN RELEASE FACTOR SUBUNIT 1"/>
    <property type="match status" value="1"/>
</dbReference>
<comment type="subunit">
    <text evidence="3">Heterodimer of two subunits, one of which binds GTP.</text>
</comment>
<sequence length="453" mass="51132">MSKLKTSNEEDIKAWKMKRLIKQLRDARGGGTSVITLIIPPGDQISRVNRMLTEEHGKAKNIKSRVNRQSVQSAIVSAQSKLKQFKLVPENGLALFCGSVEGEDGKERKVNVAFEPPRPLNTSKYLCDNKFHTEALEVLLQDSQAFGFIIVDGSGCLYGTLAGSTKTVLEKFTVDLPKKHNKGGQSSVRFARLRNEARHNYLRKVSEKAKKIFLTNEVINVTGIILAGSAEFKKELGKSELLDHRVKDAVINIIDIAYGGMNGFNQAIKLSTEFLSNVKLMQEKKVINQLFETIRLDNNKFCFGVNDTIHGLTNGIVDTLILWEDLDHLRYKVRDSEGMVSYLHLTPKQALQNSSFIDKRTKQKLDIIESESLSEWITENYKKYSSEIVIVTDQSQEGSQFVNGFGGIAALLRYAYTFESEYDSEEDLSDFEEKSDSEEDSDYGEEANFDLYF</sequence>
<dbReference type="Pfam" id="PF03465">
    <property type="entry name" value="eRF1_3"/>
    <property type="match status" value="1"/>
</dbReference>
<dbReference type="InterPro" id="IPR004403">
    <property type="entry name" value="Peptide_chain-rel_eRF1/aRF1"/>
</dbReference>
<evidence type="ECO:0000256" key="4">
    <source>
        <dbReference type="ARBA" id="ARBA00013382"/>
    </source>
</evidence>
<protein>
    <recommendedName>
        <fullName evidence="4">Eukaryotic peptide chain release factor subunit 1</fullName>
    </recommendedName>
</protein>
<accession>A0AAV7ZF47</accession>
<evidence type="ECO:0000256" key="5">
    <source>
        <dbReference type="ARBA" id="ARBA00022490"/>
    </source>
</evidence>
<evidence type="ECO:0000256" key="6">
    <source>
        <dbReference type="ARBA" id="ARBA00022917"/>
    </source>
</evidence>
<evidence type="ECO:0000259" key="8">
    <source>
        <dbReference type="SMART" id="SM01194"/>
    </source>
</evidence>
<dbReference type="SUPFAM" id="SSF55481">
    <property type="entry name" value="N-terminal domain of eukaryotic peptide chain release factor subunit 1, ERF1"/>
    <property type="match status" value="1"/>
</dbReference>
<dbReference type="AlphaFoldDB" id="A0AAV7ZF47"/>
<proteinExistence type="inferred from homology"/>
<dbReference type="Pfam" id="PF03464">
    <property type="entry name" value="eRF1_2"/>
    <property type="match status" value="1"/>
</dbReference>
<evidence type="ECO:0000256" key="1">
    <source>
        <dbReference type="ARBA" id="ARBA00004496"/>
    </source>
</evidence>
<dbReference type="SUPFAM" id="SSF53137">
    <property type="entry name" value="Translational machinery components"/>
    <property type="match status" value="1"/>
</dbReference>
<comment type="similarity">
    <text evidence="2">Belongs to the eukaryotic release factor 1 family.</text>
</comment>
<evidence type="ECO:0000313" key="10">
    <source>
        <dbReference type="Proteomes" id="UP001146793"/>
    </source>
</evidence>
<dbReference type="Pfam" id="PF03463">
    <property type="entry name" value="eRF1_1"/>
    <property type="match status" value="1"/>
</dbReference>
<dbReference type="InterPro" id="IPR029064">
    <property type="entry name" value="Ribosomal_eL30-like_sf"/>
</dbReference>
<dbReference type="InterPro" id="IPR005140">
    <property type="entry name" value="eRF1_Pelota-like_N"/>
</dbReference>
<comment type="caution">
    <text evidence="9">The sequence shown here is derived from an EMBL/GenBank/DDBJ whole genome shotgun (WGS) entry which is preliminary data.</text>
</comment>
<dbReference type="Gene3D" id="3.30.420.60">
    <property type="entry name" value="eRF1 domain 2"/>
    <property type="match status" value="1"/>
</dbReference>
<dbReference type="Gene3D" id="3.30.960.10">
    <property type="entry name" value="eRF1 domain 1"/>
    <property type="match status" value="1"/>
</dbReference>
<dbReference type="GO" id="GO:0003747">
    <property type="term" value="F:translation release factor activity"/>
    <property type="evidence" value="ECO:0007669"/>
    <property type="project" value="InterPro"/>
</dbReference>
<keyword evidence="5" id="KW-0963">Cytoplasm</keyword>
<evidence type="ECO:0000256" key="7">
    <source>
        <dbReference type="SAM" id="MobiDB-lite"/>
    </source>
</evidence>
<dbReference type="InterPro" id="IPR005141">
    <property type="entry name" value="eRF1_2"/>
</dbReference>
<dbReference type="Proteomes" id="UP001146793">
    <property type="component" value="Unassembled WGS sequence"/>
</dbReference>
<organism evidence="9 10">
    <name type="scientific">Anaeramoeba flamelloides</name>
    <dbReference type="NCBI Taxonomy" id="1746091"/>
    <lineage>
        <taxon>Eukaryota</taxon>
        <taxon>Metamonada</taxon>
        <taxon>Anaeramoebidae</taxon>
        <taxon>Anaeramoeba</taxon>
    </lineage>
</organism>
<dbReference type="InterPro" id="IPR005142">
    <property type="entry name" value="eRF1_3"/>
</dbReference>
<dbReference type="EMBL" id="JANTQA010000030">
    <property type="protein sequence ID" value="KAJ3440549.1"/>
    <property type="molecule type" value="Genomic_DNA"/>
</dbReference>
<evidence type="ECO:0000256" key="2">
    <source>
        <dbReference type="ARBA" id="ARBA00005326"/>
    </source>
</evidence>
<evidence type="ECO:0000313" key="9">
    <source>
        <dbReference type="EMBL" id="KAJ3440549.1"/>
    </source>
</evidence>
<dbReference type="FunFam" id="3.30.1330.30:FF:000032">
    <property type="entry name" value="Eukaryotic peptide chain release factor subunit 1"/>
    <property type="match status" value="1"/>
</dbReference>
<dbReference type="FunFam" id="3.30.960.10:FF:000003">
    <property type="entry name" value="Peptide chain release factor subunit 1"/>
    <property type="match status" value="1"/>
</dbReference>
<name>A0AAV7ZF47_9EUKA</name>
<dbReference type="InterPro" id="IPR024049">
    <property type="entry name" value="eRF1_1_sf"/>
</dbReference>
<dbReference type="FunFam" id="3.30.420.60:FF:000003">
    <property type="entry name" value="Peptide chain release factor subunit 1"/>
    <property type="match status" value="1"/>
</dbReference>
<evidence type="ECO:0000256" key="3">
    <source>
        <dbReference type="ARBA" id="ARBA00011520"/>
    </source>
</evidence>
<gene>
    <name evidence="9" type="ORF">M0812_14217</name>
</gene>
<dbReference type="SMART" id="SM01194">
    <property type="entry name" value="eRF1_1"/>
    <property type="match status" value="1"/>
</dbReference>
<comment type="subcellular location">
    <subcellularLocation>
        <location evidence="1">Cytoplasm</location>
    </subcellularLocation>
</comment>
<dbReference type="Gene3D" id="3.30.1330.30">
    <property type="match status" value="1"/>
</dbReference>
<feature type="domain" description="eRF1/Pelota-like N-terminal" evidence="8">
    <location>
        <begin position="5"/>
        <end position="141"/>
    </location>
</feature>
<dbReference type="SUPFAM" id="SSF55315">
    <property type="entry name" value="L30e-like"/>
    <property type="match status" value="1"/>
</dbReference>
<dbReference type="NCBIfam" id="TIGR03676">
    <property type="entry name" value="aRF1_eRF1"/>
    <property type="match status" value="1"/>
</dbReference>
<dbReference type="GO" id="GO:0005737">
    <property type="term" value="C:cytoplasm"/>
    <property type="evidence" value="ECO:0007669"/>
    <property type="project" value="UniProtKB-SubCell"/>
</dbReference>
<dbReference type="InterPro" id="IPR042226">
    <property type="entry name" value="eFR1_2_sf"/>
</dbReference>
<feature type="region of interest" description="Disordered" evidence="7">
    <location>
        <begin position="423"/>
        <end position="453"/>
    </location>
</feature>
<keyword evidence="6" id="KW-0648">Protein biosynthesis</keyword>
<reference evidence="9" key="1">
    <citation type="submission" date="2022-08" db="EMBL/GenBank/DDBJ databases">
        <title>Novel sulphate-reducing endosymbionts in the free-living metamonad Anaeramoeba.</title>
        <authorList>
            <person name="Jerlstrom-Hultqvist J."/>
            <person name="Cepicka I."/>
            <person name="Gallot-Lavallee L."/>
            <person name="Salas-Leiva D."/>
            <person name="Curtis B.A."/>
            <person name="Zahonova K."/>
            <person name="Pipaliya S."/>
            <person name="Dacks J."/>
            <person name="Roger A.J."/>
        </authorList>
    </citation>
    <scope>NUCLEOTIDE SEQUENCE</scope>
    <source>
        <strain evidence="9">Busselton2</strain>
    </source>
</reference>